<comment type="catalytic activity">
    <reaction evidence="9">
        <text>Hydrolyzes the peptide bond -P2-(S-farnesyl or geranylgeranyl)C-P1'-P2'-P3'-COOH where P1' and P2' are amino acids with aliphatic sidechains and P3' is any C-terminal residue.</text>
        <dbReference type="EC" id="3.4.26.1"/>
    </reaction>
</comment>
<feature type="domain" description="CAAX prenyl protease 2/Lysostaphin resistance protein A-like" evidence="12">
    <location>
        <begin position="156"/>
        <end position="265"/>
    </location>
</feature>
<dbReference type="GO" id="GO:0005789">
    <property type="term" value="C:endoplasmic reticulum membrane"/>
    <property type="evidence" value="ECO:0007669"/>
    <property type="project" value="UniProtKB-SubCell"/>
</dbReference>
<keyword evidence="6" id="KW-0256">Endoplasmic reticulum</keyword>
<proteinExistence type="inferred from homology"/>
<keyword evidence="7 11" id="KW-1133">Transmembrane helix</keyword>
<feature type="transmembrane region" description="Helical" evidence="11">
    <location>
        <begin position="12"/>
        <end position="37"/>
    </location>
</feature>
<keyword evidence="3" id="KW-0645">Protease</keyword>
<evidence type="ECO:0000256" key="11">
    <source>
        <dbReference type="SAM" id="Phobius"/>
    </source>
</evidence>
<dbReference type="PANTHER" id="PTHR13046:SF0">
    <property type="entry name" value="CAAX PRENYL PROTEASE 2"/>
    <property type="match status" value="1"/>
</dbReference>
<dbReference type="InterPro" id="IPR003675">
    <property type="entry name" value="Rce1/LyrA-like_dom"/>
</dbReference>
<keyword evidence="4 11" id="KW-0812">Transmembrane</keyword>
<dbReference type="Pfam" id="PF02517">
    <property type="entry name" value="Rce1-like"/>
    <property type="match status" value="1"/>
</dbReference>
<evidence type="ECO:0000256" key="1">
    <source>
        <dbReference type="ARBA" id="ARBA00004477"/>
    </source>
</evidence>
<name>A0A433Q5H5_9FUNG</name>
<dbReference type="GO" id="GO:0004222">
    <property type="term" value="F:metalloendopeptidase activity"/>
    <property type="evidence" value="ECO:0007669"/>
    <property type="project" value="InterPro"/>
</dbReference>
<feature type="transmembrane region" description="Helical" evidence="11">
    <location>
        <begin position="58"/>
        <end position="79"/>
    </location>
</feature>
<gene>
    <name evidence="13" type="ORF">BC938DRAFT_472738</name>
</gene>
<comment type="similarity">
    <text evidence="2">Belongs to the peptidase U48 family.</text>
</comment>
<dbReference type="InterPro" id="IPR039731">
    <property type="entry name" value="Rce1"/>
</dbReference>
<evidence type="ECO:0000256" key="9">
    <source>
        <dbReference type="ARBA" id="ARBA00047280"/>
    </source>
</evidence>
<evidence type="ECO:0000313" key="13">
    <source>
        <dbReference type="EMBL" id="RUS25020.1"/>
    </source>
</evidence>
<dbReference type="PROSITE" id="PS51257">
    <property type="entry name" value="PROKAR_LIPOPROTEIN"/>
    <property type="match status" value="1"/>
</dbReference>
<dbReference type="GO" id="GO:0071586">
    <property type="term" value="P:CAAX-box protein processing"/>
    <property type="evidence" value="ECO:0007669"/>
    <property type="project" value="InterPro"/>
</dbReference>
<reference evidence="13 14" key="1">
    <citation type="journal article" date="2018" name="New Phytol.">
        <title>Phylogenomics of Endogonaceae and evolution of mycorrhizas within Mucoromycota.</title>
        <authorList>
            <person name="Chang Y."/>
            <person name="Desiro A."/>
            <person name="Na H."/>
            <person name="Sandor L."/>
            <person name="Lipzen A."/>
            <person name="Clum A."/>
            <person name="Barry K."/>
            <person name="Grigoriev I.V."/>
            <person name="Martin F.M."/>
            <person name="Stajich J.E."/>
            <person name="Smith M.E."/>
            <person name="Bonito G."/>
            <person name="Spatafora J.W."/>
        </authorList>
    </citation>
    <scope>NUCLEOTIDE SEQUENCE [LARGE SCALE GENOMIC DNA]</scope>
    <source>
        <strain evidence="13 14">AD002</strain>
    </source>
</reference>
<evidence type="ECO:0000256" key="5">
    <source>
        <dbReference type="ARBA" id="ARBA00022801"/>
    </source>
</evidence>
<sequence length="315" mass="35756">MPTISKAAFQPGLFPSTVASFSCILYTVAYVGGFYLFKDTRTGRLRFRDAPKVILSRFKSVGLVSILAPLYIWAAIWYYNGFRNQAKLSQFTTVLTLLGLWPLPLSMTLINILTLPLLHVIILFLGPLVRLGFERSLPFQKSFSFKTDVVGTMTSLIGLRNYVVAPISEELIFRACIIATLYLGGFSRNTIIFISPLYFGIAHLHHGWEIYHTSGANMDGLKKAVLATSFQFTYTCLFGWYVSFVFMRTGYLLPVILQHTFCNVMGFPDLSDMQEMSSLARVAIWTSLILGAVGFYWTWFSLTDPSLFGWSMYWW</sequence>
<feature type="transmembrane region" description="Helical" evidence="11">
    <location>
        <begin position="279"/>
        <end position="299"/>
    </location>
</feature>
<comment type="caution">
    <text evidence="13">The sequence shown here is derived from an EMBL/GenBank/DDBJ whole genome shotgun (WGS) entry which is preliminary data.</text>
</comment>
<keyword evidence="8 11" id="KW-0472">Membrane</keyword>
<keyword evidence="5" id="KW-0378">Hydrolase</keyword>
<dbReference type="AlphaFoldDB" id="A0A433Q5H5"/>
<dbReference type="Proteomes" id="UP000274822">
    <property type="component" value="Unassembled WGS sequence"/>
</dbReference>
<feature type="transmembrane region" description="Helical" evidence="11">
    <location>
        <begin position="224"/>
        <end position="243"/>
    </location>
</feature>
<evidence type="ECO:0000256" key="2">
    <source>
        <dbReference type="ARBA" id="ARBA00006897"/>
    </source>
</evidence>
<evidence type="ECO:0000256" key="6">
    <source>
        <dbReference type="ARBA" id="ARBA00022824"/>
    </source>
</evidence>
<organism evidence="13 14">
    <name type="scientific">Jimgerdemannia flammicorona</name>
    <dbReference type="NCBI Taxonomy" id="994334"/>
    <lineage>
        <taxon>Eukaryota</taxon>
        <taxon>Fungi</taxon>
        <taxon>Fungi incertae sedis</taxon>
        <taxon>Mucoromycota</taxon>
        <taxon>Mucoromycotina</taxon>
        <taxon>Endogonomycetes</taxon>
        <taxon>Endogonales</taxon>
        <taxon>Endogonaceae</taxon>
        <taxon>Jimgerdemannia</taxon>
    </lineage>
</organism>
<evidence type="ECO:0000259" key="12">
    <source>
        <dbReference type="Pfam" id="PF02517"/>
    </source>
</evidence>
<comment type="subcellular location">
    <subcellularLocation>
        <location evidence="1">Endoplasmic reticulum membrane</location>
        <topology evidence="1">Multi-pass membrane protein</topology>
    </subcellularLocation>
</comment>
<evidence type="ECO:0000256" key="4">
    <source>
        <dbReference type="ARBA" id="ARBA00022692"/>
    </source>
</evidence>
<evidence type="ECO:0000256" key="10">
    <source>
        <dbReference type="ARBA" id="ARBA00049729"/>
    </source>
</evidence>
<dbReference type="EC" id="3.4.26.1" evidence="10"/>
<protein>
    <recommendedName>
        <fullName evidence="10">intramembrane prenyl-peptidase Rce1</fullName>
        <ecNumber evidence="10">3.4.26.1</ecNumber>
    </recommendedName>
</protein>
<dbReference type="EMBL" id="RBNJ01014213">
    <property type="protein sequence ID" value="RUS25020.1"/>
    <property type="molecule type" value="Genomic_DNA"/>
</dbReference>
<dbReference type="PANTHER" id="PTHR13046">
    <property type="entry name" value="PROTEASE U48 CAAX PRENYL PROTEASE RCE1"/>
    <property type="match status" value="1"/>
</dbReference>
<evidence type="ECO:0000313" key="14">
    <source>
        <dbReference type="Proteomes" id="UP000274822"/>
    </source>
</evidence>
<evidence type="ECO:0000256" key="7">
    <source>
        <dbReference type="ARBA" id="ARBA00022989"/>
    </source>
</evidence>
<evidence type="ECO:0000256" key="8">
    <source>
        <dbReference type="ARBA" id="ARBA00023136"/>
    </source>
</evidence>
<accession>A0A433Q5H5</accession>
<keyword evidence="14" id="KW-1185">Reference proteome</keyword>
<evidence type="ECO:0000256" key="3">
    <source>
        <dbReference type="ARBA" id="ARBA00022670"/>
    </source>
</evidence>
<feature type="transmembrane region" description="Helical" evidence="11">
    <location>
        <begin position="99"/>
        <end position="125"/>
    </location>
</feature>